<reference evidence="2" key="1">
    <citation type="journal article" date="2020" name="Stud. Mycol.">
        <title>101 Dothideomycetes genomes: a test case for predicting lifestyles and emergence of pathogens.</title>
        <authorList>
            <person name="Haridas S."/>
            <person name="Albert R."/>
            <person name="Binder M."/>
            <person name="Bloem J."/>
            <person name="Labutti K."/>
            <person name="Salamov A."/>
            <person name="Andreopoulos B."/>
            <person name="Baker S."/>
            <person name="Barry K."/>
            <person name="Bills G."/>
            <person name="Bluhm B."/>
            <person name="Cannon C."/>
            <person name="Castanera R."/>
            <person name="Culley D."/>
            <person name="Daum C."/>
            <person name="Ezra D."/>
            <person name="Gonzalez J."/>
            <person name="Henrissat B."/>
            <person name="Kuo A."/>
            <person name="Liang C."/>
            <person name="Lipzen A."/>
            <person name="Lutzoni F."/>
            <person name="Magnuson J."/>
            <person name="Mondo S."/>
            <person name="Nolan M."/>
            <person name="Ohm R."/>
            <person name="Pangilinan J."/>
            <person name="Park H.-J."/>
            <person name="Ramirez L."/>
            <person name="Alfaro M."/>
            <person name="Sun H."/>
            <person name="Tritt A."/>
            <person name="Yoshinaga Y."/>
            <person name="Zwiers L.-H."/>
            <person name="Turgeon B."/>
            <person name="Goodwin S."/>
            <person name="Spatafora J."/>
            <person name="Crous P."/>
            <person name="Grigoriev I."/>
        </authorList>
    </citation>
    <scope>NUCLEOTIDE SEQUENCE</scope>
    <source>
        <strain evidence="2">CBS 119687</strain>
    </source>
</reference>
<dbReference type="AlphaFoldDB" id="A0A6A6AML7"/>
<feature type="region of interest" description="Disordered" evidence="1">
    <location>
        <begin position="36"/>
        <end position="56"/>
    </location>
</feature>
<organism evidence="2 3">
    <name type="scientific">Dothidotthia symphoricarpi CBS 119687</name>
    <dbReference type="NCBI Taxonomy" id="1392245"/>
    <lineage>
        <taxon>Eukaryota</taxon>
        <taxon>Fungi</taxon>
        <taxon>Dikarya</taxon>
        <taxon>Ascomycota</taxon>
        <taxon>Pezizomycotina</taxon>
        <taxon>Dothideomycetes</taxon>
        <taxon>Pleosporomycetidae</taxon>
        <taxon>Pleosporales</taxon>
        <taxon>Dothidotthiaceae</taxon>
        <taxon>Dothidotthia</taxon>
    </lineage>
</organism>
<evidence type="ECO:0000256" key="1">
    <source>
        <dbReference type="SAM" id="MobiDB-lite"/>
    </source>
</evidence>
<accession>A0A6A6AML7</accession>
<dbReference type="RefSeq" id="XP_033526514.1">
    <property type="nucleotide sequence ID" value="XM_033662397.1"/>
</dbReference>
<name>A0A6A6AML7_9PLEO</name>
<proteinExistence type="predicted"/>
<keyword evidence="3" id="KW-1185">Reference proteome</keyword>
<dbReference type="EMBL" id="ML977501">
    <property type="protein sequence ID" value="KAF2132127.1"/>
    <property type="molecule type" value="Genomic_DNA"/>
</dbReference>
<sequence length="91" mass="10103">MQLQLGCMTSQQWHPIRSLPVHSGYLALGSQESESKIASASLSNASEENHRQSPRPWWSTLKETIERGRVVQDLCNRSIQTTPARASGTPT</sequence>
<dbReference type="Proteomes" id="UP000799771">
    <property type="component" value="Unassembled WGS sequence"/>
</dbReference>
<evidence type="ECO:0000313" key="3">
    <source>
        <dbReference type="Proteomes" id="UP000799771"/>
    </source>
</evidence>
<protein>
    <submittedName>
        <fullName evidence="2">Uncharacterized protein</fullName>
    </submittedName>
</protein>
<gene>
    <name evidence="2" type="ORF">P153DRAFT_184712</name>
</gene>
<dbReference type="GeneID" id="54402829"/>
<evidence type="ECO:0000313" key="2">
    <source>
        <dbReference type="EMBL" id="KAF2132127.1"/>
    </source>
</evidence>